<feature type="transmembrane region" description="Helical" evidence="1">
    <location>
        <begin position="41"/>
        <end position="60"/>
    </location>
</feature>
<feature type="transmembrane region" description="Helical" evidence="1">
    <location>
        <begin position="66"/>
        <end position="86"/>
    </location>
</feature>
<protein>
    <recommendedName>
        <fullName evidence="4">DUF2306 domain-containing protein</fullName>
    </recommendedName>
</protein>
<keyword evidence="3" id="KW-1185">Reference proteome</keyword>
<dbReference type="Proteomes" id="UP000234211">
    <property type="component" value="Unassembled WGS sequence"/>
</dbReference>
<name>A0A2H1YH34_9FLAO</name>
<evidence type="ECO:0000256" key="1">
    <source>
        <dbReference type="SAM" id="Phobius"/>
    </source>
</evidence>
<organism evidence="2 3">
    <name type="scientific">Tenacibaculum piscium</name>
    <dbReference type="NCBI Taxonomy" id="1458515"/>
    <lineage>
        <taxon>Bacteria</taxon>
        <taxon>Pseudomonadati</taxon>
        <taxon>Bacteroidota</taxon>
        <taxon>Flavobacteriia</taxon>
        <taxon>Flavobacteriales</taxon>
        <taxon>Flavobacteriaceae</taxon>
        <taxon>Tenacibaculum</taxon>
    </lineage>
</organism>
<keyword evidence="1" id="KW-0812">Transmembrane</keyword>
<evidence type="ECO:0000313" key="3">
    <source>
        <dbReference type="Proteomes" id="UP000234211"/>
    </source>
</evidence>
<feature type="transmembrane region" description="Helical" evidence="1">
    <location>
        <begin position="160"/>
        <end position="183"/>
    </location>
</feature>
<dbReference type="AlphaFoldDB" id="A0A2H1YH34"/>
<sequence>MEETIKTLIYIHAFFGGLGLVTGIGSIIVKKGSKPHKKMGKLFSIGMIISSLISMPISWLPNHENIFLFLIGLFTIYLVISGNQILTFKSKSKKLAKPIDKIISGSMLTLSILMILFGTYGMIKGNSTYLLFVFFGGFGLSLTIRDFIFYKNVEKTKNGWLSNHIGKMIGAFIASITAFIVAGLGIGNLIAWTLPSILGTIYIVYWRRKLKTKTVANTV</sequence>
<dbReference type="OrthoDB" id="1162022at2"/>
<accession>A0A2H1YH34</accession>
<keyword evidence="1" id="KW-1133">Transmembrane helix</keyword>
<gene>
    <name evidence="2" type="ORF">TNO020_350001</name>
</gene>
<dbReference type="EMBL" id="OENF01000029">
    <property type="protein sequence ID" value="SOS74773.1"/>
    <property type="molecule type" value="Genomic_DNA"/>
</dbReference>
<proteinExistence type="predicted"/>
<feature type="transmembrane region" description="Helical" evidence="1">
    <location>
        <begin position="7"/>
        <end position="29"/>
    </location>
</feature>
<dbReference type="RefSeq" id="WP_101917296.1">
    <property type="nucleotide sequence ID" value="NZ_JAJGWT010000019.1"/>
</dbReference>
<feature type="transmembrane region" description="Helical" evidence="1">
    <location>
        <begin position="129"/>
        <end position="148"/>
    </location>
</feature>
<evidence type="ECO:0008006" key="4">
    <source>
        <dbReference type="Google" id="ProtNLM"/>
    </source>
</evidence>
<evidence type="ECO:0000313" key="2">
    <source>
        <dbReference type="EMBL" id="SOS74773.1"/>
    </source>
</evidence>
<feature type="transmembrane region" description="Helical" evidence="1">
    <location>
        <begin position="107"/>
        <end position="123"/>
    </location>
</feature>
<reference evidence="3" key="1">
    <citation type="submission" date="2017-11" db="EMBL/GenBank/DDBJ databases">
        <authorList>
            <person name="Duchaud E."/>
        </authorList>
    </citation>
    <scope>NUCLEOTIDE SEQUENCE [LARGE SCALE GENOMIC DNA]</scope>
    <source>
        <strain evidence="3">Tenacibaculum sp. TNO020</strain>
    </source>
</reference>
<feature type="transmembrane region" description="Helical" evidence="1">
    <location>
        <begin position="189"/>
        <end position="206"/>
    </location>
</feature>
<keyword evidence="1" id="KW-0472">Membrane</keyword>